<dbReference type="OrthoDB" id="194468at2759"/>
<dbReference type="AlphaFoldDB" id="A0A8J9ZD02"/>
<dbReference type="GO" id="GO:0008270">
    <property type="term" value="F:zinc ion binding"/>
    <property type="evidence" value="ECO:0007669"/>
    <property type="project" value="UniProtKB-UniRule"/>
</dbReference>
<evidence type="ECO:0000256" key="1">
    <source>
        <dbReference type="ARBA" id="ARBA00004984"/>
    </source>
</evidence>
<dbReference type="PANTHER" id="PTHR11271">
    <property type="entry name" value="GUANINE DEAMINASE"/>
    <property type="match status" value="1"/>
</dbReference>
<evidence type="ECO:0000256" key="4">
    <source>
        <dbReference type="ARBA" id="ARBA00014514"/>
    </source>
</evidence>
<dbReference type="InterPro" id="IPR051607">
    <property type="entry name" value="Metallo-dep_hydrolases"/>
</dbReference>
<dbReference type="GO" id="GO:0005829">
    <property type="term" value="C:cytosol"/>
    <property type="evidence" value="ECO:0007669"/>
    <property type="project" value="TreeGrafter"/>
</dbReference>
<dbReference type="UniPathway" id="UPA00603">
    <property type="reaction ID" value="UER00660"/>
</dbReference>
<dbReference type="InterPro" id="IPR014311">
    <property type="entry name" value="Guanine_deaminase"/>
</dbReference>
<dbReference type="InterPro" id="IPR011059">
    <property type="entry name" value="Metal-dep_hydrolase_composite"/>
</dbReference>
<evidence type="ECO:0000256" key="7">
    <source>
        <dbReference type="ARBA" id="ARBA00022833"/>
    </source>
</evidence>
<dbReference type="Gene3D" id="2.30.40.10">
    <property type="entry name" value="Urease, subunit C, domain 1"/>
    <property type="match status" value="1"/>
</dbReference>
<dbReference type="FunFam" id="3.20.20.140:FF:000022">
    <property type="entry name" value="Guanine deaminase"/>
    <property type="match status" value="1"/>
</dbReference>
<dbReference type="SUPFAM" id="SSF51338">
    <property type="entry name" value="Composite domain of metallo-dependent hydrolases"/>
    <property type="match status" value="2"/>
</dbReference>
<protein>
    <recommendedName>
        <fullName evidence="4 9">Guanine deaminase</fullName>
        <shortName evidence="9">Guanase</shortName>
        <ecNumber evidence="3 9">3.5.4.3</ecNumber>
    </recommendedName>
    <alternativeName>
        <fullName evidence="9">Guanine aminohydrolase</fullName>
    </alternativeName>
</protein>
<dbReference type="NCBIfam" id="TIGR02967">
    <property type="entry name" value="guan_deamin"/>
    <property type="match status" value="1"/>
</dbReference>
<evidence type="ECO:0000256" key="5">
    <source>
        <dbReference type="ARBA" id="ARBA00022723"/>
    </source>
</evidence>
<dbReference type="PANTHER" id="PTHR11271:SF6">
    <property type="entry name" value="GUANINE DEAMINASE"/>
    <property type="match status" value="1"/>
</dbReference>
<dbReference type="Gene3D" id="3.20.20.140">
    <property type="entry name" value="Metal-dependent hydrolases"/>
    <property type="match status" value="1"/>
</dbReference>
<evidence type="ECO:0000256" key="2">
    <source>
        <dbReference type="ARBA" id="ARBA00006745"/>
    </source>
</evidence>
<evidence type="ECO:0000256" key="3">
    <source>
        <dbReference type="ARBA" id="ARBA00012781"/>
    </source>
</evidence>
<dbReference type="GO" id="GO:0006147">
    <property type="term" value="P:guanine catabolic process"/>
    <property type="evidence" value="ECO:0007669"/>
    <property type="project" value="UniProtKB-UniRule"/>
</dbReference>
<dbReference type="InterPro" id="IPR006680">
    <property type="entry name" value="Amidohydro-rel"/>
</dbReference>
<feature type="domain" description="Amidohydrolase-related" evidence="10">
    <location>
        <begin position="84"/>
        <end position="451"/>
    </location>
</feature>
<keyword evidence="5 9" id="KW-0479">Metal-binding</keyword>
<evidence type="ECO:0000256" key="9">
    <source>
        <dbReference type="RuleBase" id="RU366009"/>
    </source>
</evidence>
<evidence type="ECO:0000313" key="11">
    <source>
        <dbReference type="EMBL" id="CAH1252146.1"/>
    </source>
</evidence>
<dbReference type="SUPFAM" id="SSF51556">
    <property type="entry name" value="Metallo-dependent hydrolases"/>
    <property type="match status" value="1"/>
</dbReference>
<evidence type="ECO:0000256" key="8">
    <source>
        <dbReference type="ARBA" id="ARBA00051148"/>
    </source>
</evidence>
<gene>
    <name evidence="11" type="primary">GDA</name>
    <name evidence="11" type="ORF">BLAG_LOCUS12311</name>
</gene>
<proteinExistence type="inferred from homology"/>
<comment type="function">
    <text evidence="9">Catalyzes the hydrolytic deamination of guanine, producing xanthine and ammonia.</text>
</comment>
<comment type="catalytic activity">
    <reaction evidence="8 9">
        <text>guanine + H2O + H(+) = xanthine + NH4(+)</text>
        <dbReference type="Rhea" id="RHEA:14665"/>
        <dbReference type="ChEBI" id="CHEBI:15377"/>
        <dbReference type="ChEBI" id="CHEBI:15378"/>
        <dbReference type="ChEBI" id="CHEBI:16235"/>
        <dbReference type="ChEBI" id="CHEBI:17712"/>
        <dbReference type="ChEBI" id="CHEBI:28938"/>
        <dbReference type="EC" id="3.5.4.3"/>
    </reaction>
</comment>
<accession>A0A8J9ZD02</accession>
<dbReference type="Pfam" id="PF01979">
    <property type="entry name" value="Amidohydro_1"/>
    <property type="match status" value="1"/>
</dbReference>
<keyword evidence="7 9" id="KW-0862">Zinc</keyword>
<keyword evidence="12" id="KW-1185">Reference proteome</keyword>
<dbReference type="EC" id="3.5.4.3" evidence="3 9"/>
<evidence type="ECO:0000256" key="6">
    <source>
        <dbReference type="ARBA" id="ARBA00022801"/>
    </source>
</evidence>
<organism evidence="11 12">
    <name type="scientific">Branchiostoma lanceolatum</name>
    <name type="common">Common lancelet</name>
    <name type="synonym">Amphioxus lanceolatum</name>
    <dbReference type="NCBI Taxonomy" id="7740"/>
    <lineage>
        <taxon>Eukaryota</taxon>
        <taxon>Metazoa</taxon>
        <taxon>Chordata</taxon>
        <taxon>Cephalochordata</taxon>
        <taxon>Leptocardii</taxon>
        <taxon>Amphioxiformes</taxon>
        <taxon>Branchiostomatidae</taxon>
        <taxon>Branchiostoma</taxon>
    </lineage>
</organism>
<comment type="similarity">
    <text evidence="2 9">Belongs to the metallo-dependent hydrolases superfamily. ATZ/TRZ family.</text>
</comment>
<evidence type="ECO:0000259" key="10">
    <source>
        <dbReference type="Pfam" id="PF01979"/>
    </source>
</evidence>
<dbReference type="EMBL" id="OV696704">
    <property type="protein sequence ID" value="CAH1252146.1"/>
    <property type="molecule type" value="Genomic_DNA"/>
</dbReference>
<keyword evidence="6 9" id="KW-0378">Hydrolase</keyword>
<sequence>MEQFNGNGDINGLSHDPEGVKVYRGTLVHSTKNKPMEILRNGIIGVDTSGKILFVKDDDSIESLSAELGFSPEVRNLKDSQFFIPGFVDTHIHAPQYPNTGTKVDLPLLEWLNAYTFPLETKYSDVKFARDVYKKVVHKTLSNGTTTACYFATIHHRASMALCDAAELFGQRAYVGKCNSDQNLPDNYCEGTDASLRDTEEFIIEVLARKNPLITPIITPRYAVSCTTELMSGLGKLAEKYDLPIQSHLCESLAEVKWVSELFPQFHSYTDVYDKCGVFTNKTVMAHCVYLTEFDLALMKERGVGVSHCPNSNLSICSGLMDSRTWLDKGLKVGLGTDVSGGYHPSMLDAIRLAIHTSNALSIQRPPDYRPLSYQEAFRMATLGGAEVLALDDTIGNFEVGKDFDALLVDMESSNSRVDTFDFDSTEDLVQKFLFIGDDRNIQEVYVCGQKVMDHAK</sequence>
<comment type="cofactor">
    <cofactor evidence="9">
        <name>Zn(2+)</name>
        <dbReference type="ChEBI" id="CHEBI:29105"/>
    </cofactor>
    <text evidence="9">Binds 1 zinc ion per subunit.</text>
</comment>
<evidence type="ECO:0000313" key="12">
    <source>
        <dbReference type="Proteomes" id="UP000838412"/>
    </source>
</evidence>
<comment type="pathway">
    <text evidence="1 9">Purine metabolism; guanine degradation; xanthine from guanine: step 1/1.</text>
</comment>
<name>A0A8J9ZD02_BRALA</name>
<dbReference type="Proteomes" id="UP000838412">
    <property type="component" value="Chromosome 19"/>
</dbReference>
<reference evidence="11" key="1">
    <citation type="submission" date="2022-01" db="EMBL/GenBank/DDBJ databases">
        <authorList>
            <person name="Braso-Vives M."/>
        </authorList>
    </citation>
    <scope>NUCLEOTIDE SEQUENCE</scope>
</reference>
<dbReference type="GO" id="GO:0008892">
    <property type="term" value="F:guanine deaminase activity"/>
    <property type="evidence" value="ECO:0007669"/>
    <property type="project" value="UniProtKB-UniRule"/>
</dbReference>
<dbReference type="InterPro" id="IPR032466">
    <property type="entry name" value="Metal_Hydrolase"/>
</dbReference>